<dbReference type="Proteomes" id="UP000308199">
    <property type="component" value="Unassembled WGS sequence"/>
</dbReference>
<proteinExistence type="predicted"/>
<dbReference type="InterPro" id="IPR036537">
    <property type="entry name" value="Adaptor_Cbl_N_dom_sf"/>
</dbReference>
<evidence type="ECO:0000313" key="3">
    <source>
        <dbReference type="EMBL" id="THH08854.1"/>
    </source>
</evidence>
<dbReference type="Gene3D" id="1.20.930.20">
    <property type="entry name" value="Adaptor protein Cbl, N-terminal domain"/>
    <property type="match status" value="1"/>
</dbReference>
<dbReference type="CDD" id="cd21037">
    <property type="entry name" value="MLKL_NTD"/>
    <property type="match status" value="1"/>
</dbReference>
<feature type="compositionally biased region" description="Polar residues" evidence="2">
    <location>
        <begin position="814"/>
        <end position="823"/>
    </location>
</feature>
<evidence type="ECO:0000256" key="2">
    <source>
        <dbReference type="SAM" id="MobiDB-lite"/>
    </source>
</evidence>
<feature type="compositionally biased region" description="Polar residues" evidence="2">
    <location>
        <begin position="422"/>
        <end position="441"/>
    </location>
</feature>
<accession>A0A4S4LB02</accession>
<feature type="region of interest" description="Disordered" evidence="2">
    <location>
        <begin position="797"/>
        <end position="823"/>
    </location>
</feature>
<dbReference type="EMBL" id="SGPK01000084">
    <property type="protein sequence ID" value="THH08854.1"/>
    <property type="molecule type" value="Genomic_DNA"/>
</dbReference>
<dbReference type="GO" id="GO:0007166">
    <property type="term" value="P:cell surface receptor signaling pathway"/>
    <property type="evidence" value="ECO:0007669"/>
    <property type="project" value="InterPro"/>
</dbReference>
<feature type="compositionally biased region" description="Basic and acidic residues" evidence="2">
    <location>
        <begin position="797"/>
        <end position="811"/>
    </location>
</feature>
<keyword evidence="4" id="KW-1185">Reference proteome</keyword>
<keyword evidence="1" id="KW-0175">Coiled coil</keyword>
<reference evidence="3 4" key="1">
    <citation type="submission" date="2019-02" db="EMBL/GenBank/DDBJ databases">
        <title>Genome sequencing of the rare red list fungi Phellinidium pouzarii.</title>
        <authorList>
            <person name="Buettner E."/>
            <person name="Kellner H."/>
        </authorList>
    </citation>
    <scope>NUCLEOTIDE SEQUENCE [LARGE SCALE GENOMIC DNA]</scope>
    <source>
        <strain evidence="3 4">DSM 108285</strain>
    </source>
</reference>
<evidence type="ECO:0000313" key="4">
    <source>
        <dbReference type="Proteomes" id="UP000308199"/>
    </source>
</evidence>
<feature type="coiled-coil region" evidence="1">
    <location>
        <begin position="283"/>
        <end position="324"/>
    </location>
</feature>
<comment type="caution">
    <text evidence="3">The sequence shown here is derived from an EMBL/GenBank/DDBJ whole genome shotgun (WGS) entry which is preliminary data.</text>
</comment>
<name>A0A4S4LB02_9AGAM</name>
<organism evidence="3 4">
    <name type="scientific">Phellinidium pouzarii</name>
    <dbReference type="NCBI Taxonomy" id="167371"/>
    <lineage>
        <taxon>Eukaryota</taxon>
        <taxon>Fungi</taxon>
        <taxon>Dikarya</taxon>
        <taxon>Basidiomycota</taxon>
        <taxon>Agaricomycotina</taxon>
        <taxon>Agaricomycetes</taxon>
        <taxon>Hymenochaetales</taxon>
        <taxon>Hymenochaetaceae</taxon>
        <taxon>Phellinidium</taxon>
    </lineage>
</organism>
<feature type="compositionally biased region" description="Low complexity" evidence="2">
    <location>
        <begin position="402"/>
        <end position="413"/>
    </location>
</feature>
<feature type="region of interest" description="Disordered" evidence="2">
    <location>
        <begin position="402"/>
        <end position="476"/>
    </location>
</feature>
<evidence type="ECO:0000256" key="1">
    <source>
        <dbReference type="SAM" id="Coils"/>
    </source>
</evidence>
<dbReference type="InterPro" id="IPR059179">
    <property type="entry name" value="MLKL-like_MCAfunc"/>
</dbReference>
<sequence>MQSPQNTIDLAQLKMAVNSMRSAYQPQMPLQREFVQGASKQSSNSSLSTLYSLNLPSPAMPFSSTSFVHKPITRTASLPSARKAISRSSSQETASTADIGANEVTAWDAQRKKTKAWRLKRGEKVPDDEEKMQLLKQRIDRSYQRVVEYGRSLGFDLLNLASNAVRVASPVSAILYPAVQLLLWAWDSVQLVQTNRETCYTLVDRCSSMLQSLLDIVHNEADLVKELEAFIQKLTETYETVWFTLLKQEKRSYIDRFINRNEVTSELRSSGRKLERAIRELMLQSQIRLLSNLKKAHREQQKEHEELKSDVKNLGRRVQEINQMLDASFNTKGLTNKTMNLKAQGPKNKLREGINTQFKDAPSESHKGQHTQSVEETNVLSIRQVEQDTENDNKDEIEIIIKSPDSSASSEVMSESHEETLGATSTSQQNTKNRNIVVSQSRDIKGKGIAQDNIVGSDNMKRAAPNNRKPKKSKAQLNLFTESSLRALKRLRKVARPIHPKSPVIPSVHHPGSGNVSPAVNLSKPIFEQIGVSSQQGRPNILTRHTPSAIARNSLSKVRGKVGKKELKINTEAAQIPELSASSKEASRLQKDARCYRRKVQHRYNPSLKIPIWKPSPIKLGDVGYISKIDGSFICLFNALETADLMSRGIKPCERISVAEHNDRKINKVQRSIHTIIATLPFPRKAGFLKQRVKRSVKLADHTRDTSAFLYVEKSKYKYFKDCGAAKKWLTENITQILIVYSREHKLRKVDVIMGTLDTPAYGLLVNHGKPEGQIHFDVFGNPKEGKKWGAFSLNKETQRHGPQSREELPKDSFGSNVSNVQSSKVPWDSVLVARLCFPEGKEEPTSS</sequence>
<protein>
    <submittedName>
        <fullName evidence="3">Uncharacterized protein</fullName>
    </submittedName>
</protein>
<dbReference type="AlphaFoldDB" id="A0A4S4LB02"/>
<dbReference type="OrthoDB" id="1668230at2759"/>
<gene>
    <name evidence="3" type="ORF">EW145_g2418</name>
</gene>